<evidence type="ECO:0000256" key="4">
    <source>
        <dbReference type="ARBA" id="ARBA00022989"/>
    </source>
</evidence>
<evidence type="ECO:0000256" key="5">
    <source>
        <dbReference type="ARBA" id="ARBA00023136"/>
    </source>
</evidence>
<evidence type="ECO:0000256" key="1">
    <source>
        <dbReference type="ARBA" id="ARBA00004651"/>
    </source>
</evidence>
<organism evidence="9 10">
    <name type="scientific">Clostridium frigidicarnis</name>
    <dbReference type="NCBI Taxonomy" id="84698"/>
    <lineage>
        <taxon>Bacteria</taxon>
        <taxon>Bacillati</taxon>
        <taxon>Bacillota</taxon>
        <taxon>Clostridia</taxon>
        <taxon>Eubacteriales</taxon>
        <taxon>Clostridiaceae</taxon>
        <taxon>Clostridium</taxon>
    </lineage>
</organism>
<keyword evidence="4 7" id="KW-1133">Transmembrane helix</keyword>
<protein>
    <submittedName>
        <fullName evidence="9">Uncharacterized membrane protein YjjP, DUF1212 family</fullName>
    </submittedName>
</protein>
<evidence type="ECO:0000313" key="10">
    <source>
        <dbReference type="Proteomes" id="UP000198619"/>
    </source>
</evidence>
<dbReference type="GO" id="GO:0005886">
    <property type="term" value="C:plasma membrane"/>
    <property type="evidence" value="ECO:0007669"/>
    <property type="project" value="UniProtKB-SubCell"/>
</dbReference>
<keyword evidence="10" id="KW-1185">Reference proteome</keyword>
<evidence type="ECO:0000256" key="2">
    <source>
        <dbReference type="ARBA" id="ARBA00022475"/>
    </source>
</evidence>
<evidence type="ECO:0000313" key="9">
    <source>
        <dbReference type="EMBL" id="SFA77111.1"/>
    </source>
</evidence>
<feature type="transmembrane region" description="Helical" evidence="7">
    <location>
        <begin position="165"/>
        <end position="187"/>
    </location>
</feature>
<proteinExistence type="inferred from homology"/>
<keyword evidence="3 7" id="KW-0812">Transmembrane</keyword>
<keyword evidence="5 7" id="KW-0472">Membrane</keyword>
<evidence type="ECO:0000256" key="6">
    <source>
        <dbReference type="ARBA" id="ARBA00034125"/>
    </source>
</evidence>
<comment type="subcellular location">
    <subcellularLocation>
        <location evidence="1">Cell membrane</location>
        <topology evidence="1">Multi-pass membrane protein</topology>
    </subcellularLocation>
</comment>
<name>A0A1I0VLE0_9CLOT</name>
<accession>A0A1I0VLE0</accession>
<comment type="similarity">
    <text evidence="6">Belongs to the ThrE exporter (TC 2.A.79) family.</text>
</comment>
<dbReference type="GO" id="GO:0022857">
    <property type="term" value="F:transmembrane transporter activity"/>
    <property type="evidence" value="ECO:0007669"/>
    <property type="project" value="InterPro"/>
</dbReference>
<dbReference type="Pfam" id="PF06738">
    <property type="entry name" value="ThrE"/>
    <property type="match status" value="1"/>
</dbReference>
<evidence type="ECO:0000256" key="7">
    <source>
        <dbReference type="SAM" id="Phobius"/>
    </source>
</evidence>
<dbReference type="InterPro" id="IPR010619">
    <property type="entry name" value="ThrE-like_N"/>
</dbReference>
<dbReference type="Proteomes" id="UP000198619">
    <property type="component" value="Unassembled WGS sequence"/>
</dbReference>
<dbReference type="PANTHER" id="PTHR34390">
    <property type="entry name" value="UPF0442 PROTEIN YJJB-RELATED"/>
    <property type="match status" value="1"/>
</dbReference>
<evidence type="ECO:0000259" key="8">
    <source>
        <dbReference type="Pfam" id="PF06738"/>
    </source>
</evidence>
<keyword evidence="2" id="KW-1003">Cell membrane</keyword>
<dbReference type="AlphaFoldDB" id="A0A1I0VLE0"/>
<gene>
    <name evidence="9" type="ORF">SAMN04488528_1002151</name>
</gene>
<sequence length="255" mass="27585">MDINKILHIATEAGRIILENGGETYRVEETILRICTAFGIDDCDSFVTTTGIMVSVSDRFGQTTSLVRRVKFRTVNLEKISQVNDLSRNIKVSGLTADEVKEKLLKIEEDPRYGEALSNFCGALAAASFTLLFGGSVNDGIVSFFIGLLLKYTCSFMAKYKINDFFINLFGGGLTALLTLISTYLGFGHNVDTIIIGSLMLLVPGLAITNAIRDTIAGDLLAALARALEAFLIAVGIATGTGIILKIWFTYIGGF</sequence>
<dbReference type="EMBL" id="FOKI01000002">
    <property type="protein sequence ID" value="SFA77111.1"/>
    <property type="molecule type" value="Genomic_DNA"/>
</dbReference>
<dbReference type="OrthoDB" id="9813917at2"/>
<feature type="domain" description="Threonine/serine exporter-like N-terminal" evidence="8">
    <location>
        <begin position="9"/>
        <end position="247"/>
    </location>
</feature>
<dbReference type="RefSeq" id="WP_090038363.1">
    <property type="nucleotide sequence ID" value="NZ_FOKI01000002.1"/>
</dbReference>
<feature type="transmembrane region" description="Helical" evidence="7">
    <location>
        <begin position="224"/>
        <end position="249"/>
    </location>
</feature>
<reference evidence="9 10" key="1">
    <citation type="submission" date="2016-10" db="EMBL/GenBank/DDBJ databases">
        <authorList>
            <person name="de Groot N.N."/>
        </authorList>
    </citation>
    <scope>NUCLEOTIDE SEQUENCE [LARGE SCALE GENOMIC DNA]</scope>
    <source>
        <strain evidence="9 10">DSM 12271</strain>
    </source>
</reference>
<dbReference type="STRING" id="84698.SAMN04488528_1002151"/>
<dbReference type="PANTHER" id="PTHR34390:SF2">
    <property type="entry name" value="SUCCINATE TRANSPORTER SUBUNIT YJJP-RELATED"/>
    <property type="match status" value="1"/>
</dbReference>
<evidence type="ECO:0000256" key="3">
    <source>
        <dbReference type="ARBA" id="ARBA00022692"/>
    </source>
</evidence>
<dbReference type="GO" id="GO:0015744">
    <property type="term" value="P:succinate transport"/>
    <property type="evidence" value="ECO:0007669"/>
    <property type="project" value="TreeGrafter"/>
</dbReference>
<dbReference type="InterPro" id="IPR050539">
    <property type="entry name" value="ThrE_Dicarb/AminoAcid_Exp"/>
</dbReference>
<feature type="transmembrane region" description="Helical" evidence="7">
    <location>
        <begin position="193"/>
        <end position="212"/>
    </location>
</feature>